<accession>A0A2W5R261</accession>
<sequence>MSTSETLLAIFAMALVTYATRAGGLWLVGFMPMSPRLEAFLRSLSGSVLVALVVPATVRGEGAALVAVGATLVAVVVLRRALLAIAIGVLAAALYRGYTGM</sequence>
<feature type="transmembrane region" description="Helical" evidence="1">
    <location>
        <begin position="64"/>
        <end position="95"/>
    </location>
</feature>
<dbReference type="EMBL" id="QFQD01000027">
    <property type="protein sequence ID" value="PZQ82894.1"/>
    <property type="molecule type" value="Genomic_DNA"/>
</dbReference>
<proteinExistence type="predicted"/>
<dbReference type="InterPro" id="IPR008407">
    <property type="entry name" value="Brnchd-chn_aa_trnsp_AzlD"/>
</dbReference>
<evidence type="ECO:0000256" key="1">
    <source>
        <dbReference type="SAM" id="Phobius"/>
    </source>
</evidence>
<reference evidence="2 3" key="1">
    <citation type="submission" date="2017-08" db="EMBL/GenBank/DDBJ databases">
        <title>Infants hospitalized years apart are colonized by the same room-sourced microbial strains.</title>
        <authorList>
            <person name="Brooks B."/>
            <person name="Olm M.R."/>
            <person name="Firek B.A."/>
            <person name="Baker R."/>
            <person name="Thomas B.C."/>
            <person name="Morowitz M.J."/>
            <person name="Banfield J.F."/>
        </authorList>
    </citation>
    <scope>NUCLEOTIDE SEQUENCE [LARGE SCALE GENOMIC DNA]</scope>
    <source>
        <strain evidence="2">S2_005_001_R2_27</strain>
    </source>
</reference>
<dbReference type="Pfam" id="PF05437">
    <property type="entry name" value="AzlD"/>
    <property type="match status" value="1"/>
</dbReference>
<dbReference type="AlphaFoldDB" id="A0A2W5R261"/>
<keyword evidence="1" id="KW-1133">Transmembrane helix</keyword>
<evidence type="ECO:0000313" key="2">
    <source>
        <dbReference type="EMBL" id="PZQ82894.1"/>
    </source>
</evidence>
<organism evidence="2 3">
    <name type="scientific">Ancylobacter novellus</name>
    <name type="common">Thiobacillus novellus</name>
    <dbReference type="NCBI Taxonomy" id="921"/>
    <lineage>
        <taxon>Bacteria</taxon>
        <taxon>Pseudomonadati</taxon>
        <taxon>Pseudomonadota</taxon>
        <taxon>Alphaproteobacteria</taxon>
        <taxon>Hyphomicrobiales</taxon>
        <taxon>Xanthobacteraceae</taxon>
        <taxon>Ancylobacter</taxon>
    </lineage>
</organism>
<protein>
    <submittedName>
        <fullName evidence="2">Branched-chain amino acid transporter</fullName>
    </submittedName>
</protein>
<feature type="transmembrane region" description="Helical" evidence="1">
    <location>
        <begin position="6"/>
        <end position="28"/>
    </location>
</feature>
<feature type="transmembrane region" description="Helical" evidence="1">
    <location>
        <begin position="40"/>
        <end position="58"/>
    </location>
</feature>
<evidence type="ECO:0000313" key="3">
    <source>
        <dbReference type="Proteomes" id="UP000248887"/>
    </source>
</evidence>
<name>A0A2W5R261_ANCNO</name>
<comment type="caution">
    <text evidence="2">The sequence shown here is derived from an EMBL/GenBank/DDBJ whole genome shotgun (WGS) entry which is preliminary data.</text>
</comment>
<keyword evidence="1" id="KW-0472">Membrane</keyword>
<dbReference type="Proteomes" id="UP000248887">
    <property type="component" value="Unassembled WGS sequence"/>
</dbReference>
<gene>
    <name evidence="2" type="ORF">DI549_10070</name>
</gene>
<keyword evidence="1" id="KW-0812">Transmembrane</keyword>